<dbReference type="GO" id="GO:0016985">
    <property type="term" value="F:mannan endo-1,4-beta-mannosidase activity"/>
    <property type="evidence" value="ECO:0007669"/>
    <property type="project" value="UniProtKB-EC"/>
</dbReference>
<dbReference type="EC" id="3.2.1.78" evidence="3"/>
<sequence length="489" mass="53825">MNHPALIFLLFCISALLPPAYSAFISIGTNAIHFQDDTNSFVPIGLNIAWPPTNDAAVAVAYYESFFADLEANGGNFARVWLGPNLVDSFNPLALLRNNFTTPDETAATIVDGIVASAESHGVKILLTFDSFNGYCPSWASGNCKFDQSVFNANNGGPLNQYGGFVLFWSNQEAKKAFKDLLKFAAERWGESDAIFGWELFNEVDIAGQDLPTGFYDWHEEMAKYLRRVDNNRHLISESFGIVAGNKWIDGSDSFDFTSTHNYARTSRGPQIPDVAKSNANWAATKLDWYKKPTIIGEFGCDDTKKDADANFRHTLHAGVWSSLFQGGAGTGLSWFWNGSSMDDDFDREWFLKEFRLYKDFVDRLGGLIGDDKALGDIGFNSLDVHVLEGKHVDGFGIAGTEGGVSIAIAWLHDAKDTCESETPTREIQGGKIWLEQVPDGDWKVTFFNTDSGDITEVEVNSKGGLTVEVPTFVQDIAIIVSPVSMLVG</sequence>
<comment type="caution">
    <text evidence="9">The sequence shown here is derived from an EMBL/GenBank/DDBJ whole genome shotgun (WGS) entry which is preliminary data.</text>
</comment>
<evidence type="ECO:0000256" key="1">
    <source>
        <dbReference type="ARBA" id="ARBA00001678"/>
    </source>
</evidence>
<dbReference type="Pfam" id="PF00150">
    <property type="entry name" value="Cellulase"/>
    <property type="match status" value="1"/>
</dbReference>
<dbReference type="SUPFAM" id="SSF51445">
    <property type="entry name" value="(Trans)glycosidases"/>
    <property type="match status" value="1"/>
</dbReference>
<dbReference type="GO" id="GO:0000272">
    <property type="term" value="P:polysaccharide catabolic process"/>
    <property type="evidence" value="ECO:0007669"/>
    <property type="project" value="InterPro"/>
</dbReference>
<evidence type="ECO:0000256" key="4">
    <source>
        <dbReference type="ARBA" id="ARBA00022801"/>
    </source>
</evidence>
<keyword evidence="5 6" id="KW-0326">Glycosidase</keyword>
<dbReference type="Gene3D" id="3.20.20.80">
    <property type="entry name" value="Glycosidases"/>
    <property type="match status" value="1"/>
</dbReference>
<dbReference type="InterPro" id="IPR017853">
    <property type="entry name" value="GH"/>
</dbReference>
<evidence type="ECO:0000256" key="7">
    <source>
        <dbReference type="SAM" id="SignalP"/>
    </source>
</evidence>
<keyword evidence="10" id="KW-1185">Reference proteome</keyword>
<name>A0A9W7G4H6_9STRA</name>
<organism evidence="9 10">
    <name type="scientific">Triparma retinervis</name>
    <dbReference type="NCBI Taxonomy" id="2557542"/>
    <lineage>
        <taxon>Eukaryota</taxon>
        <taxon>Sar</taxon>
        <taxon>Stramenopiles</taxon>
        <taxon>Ochrophyta</taxon>
        <taxon>Bolidophyceae</taxon>
        <taxon>Parmales</taxon>
        <taxon>Triparmaceae</taxon>
        <taxon>Triparma</taxon>
    </lineage>
</organism>
<comment type="similarity">
    <text evidence="2 6">Belongs to the glycosyl hydrolase 5 (cellulase A) family.</text>
</comment>
<reference evidence="9" key="1">
    <citation type="submission" date="2022-07" db="EMBL/GenBank/DDBJ databases">
        <title>Genome analysis of Parmales, a sister group of diatoms, reveals the evolutionary specialization of diatoms from phago-mixotrophs to photoautotrophs.</title>
        <authorList>
            <person name="Ban H."/>
            <person name="Sato S."/>
            <person name="Yoshikawa S."/>
            <person name="Kazumasa Y."/>
            <person name="Nakamura Y."/>
            <person name="Ichinomiya M."/>
            <person name="Saitoh K."/>
            <person name="Sato N."/>
            <person name="Blanc-Mathieu R."/>
            <person name="Endo H."/>
            <person name="Kuwata A."/>
            <person name="Ogata H."/>
        </authorList>
    </citation>
    <scope>NUCLEOTIDE SEQUENCE</scope>
</reference>
<dbReference type="PANTHER" id="PTHR31451">
    <property type="match status" value="1"/>
</dbReference>
<feature type="signal peptide" evidence="7">
    <location>
        <begin position="1"/>
        <end position="22"/>
    </location>
</feature>
<evidence type="ECO:0000256" key="3">
    <source>
        <dbReference type="ARBA" id="ARBA00012706"/>
    </source>
</evidence>
<protein>
    <recommendedName>
        <fullName evidence="3">mannan endo-1,4-beta-mannosidase</fullName>
        <ecNumber evidence="3">3.2.1.78</ecNumber>
    </recommendedName>
</protein>
<gene>
    <name evidence="9" type="ORF">TrRE_jg11048</name>
</gene>
<feature type="chain" id="PRO_5040939863" description="mannan endo-1,4-beta-mannosidase" evidence="7">
    <location>
        <begin position="23"/>
        <end position="489"/>
    </location>
</feature>
<dbReference type="InterPro" id="IPR045053">
    <property type="entry name" value="MAN-like"/>
</dbReference>
<evidence type="ECO:0000256" key="5">
    <source>
        <dbReference type="ARBA" id="ARBA00023295"/>
    </source>
</evidence>
<keyword evidence="7" id="KW-0732">Signal</keyword>
<dbReference type="Proteomes" id="UP001165082">
    <property type="component" value="Unassembled WGS sequence"/>
</dbReference>
<evidence type="ECO:0000259" key="8">
    <source>
        <dbReference type="Pfam" id="PF00150"/>
    </source>
</evidence>
<keyword evidence="4 6" id="KW-0378">Hydrolase</keyword>
<accession>A0A9W7G4H6</accession>
<evidence type="ECO:0000256" key="6">
    <source>
        <dbReference type="RuleBase" id="RU361153"/>
    </source>
</evidence>
<evidence type="ECO:0000313" key="10">
    <source>
        <dbReference type="Proteomes" id="UP001165082"/>
    </source>
</evidence>
<dbReference type="EMBL" id="BRXZ01007680">
    <property type="protein sequence ID" value="GMI31783.1"/>
    <property type="molecule type" value="Genomic_DNA"/>
</dbReference>
<evidence type="ECO:0000256" key="2">
    <source>
        <dbReference type="ARBA" id="ARBA00005641"/>
    </source>
</evidence>
<dbReference type="AlphaFoldDB" id="A0A9W7G4H6"/>
<proteinExistence type="inferred from homology"/>
<evidence type="ECO:0000313" key="9">
    <source>
        <dbReference type="EMBL" id="GMI31783.1"/>
    </source>
</evidence>
<comment type="catalytic activity">
    <reaction evidence="1">
        <text>Random hydrolysis of (1-&gt;4)-beta-D-mannosidic linkages in mannans, galactomannans and glucomannans.</text>
        <dbReference type="EC" id="3.2.1.78"/>
    </reaction>
</comment>
<feature type="domain" description="Glycoside hydrolase family 5" evidence="8">
    <location>
        <begin position="64"/>
        <end position="306"/>
    </location>
</feature>
<dbReference type="InterPro" id="IPR001547">
    <property type="entry name" value="Glyco_hydro_5"/>
</dbReference>
<dbReference type="OrthoDB" id="406631at2759"/>